<evidence type="ECO:0000256" key="1">
    <source>
        <dbReference type="SAM" id="MobiDB-lite"/>
    </source>
</evidence>
<dbReference type="VEuPathDB" id="VectorBase:ASIC007756"/>
<dbReference type="Proteomes" id="UP000030765">
    <property type="component" value="Unassembled WGS sequence"/>
</dbReference>
<organism evidence="2">
    <name type="scientific">Anopheles sinensis</name>
    <name type="common">Mosquito</name>
    <dbReference type="NCBI Taxonomy" id="74873"/>
    <lineage>
        <taxon>Eukaryota</taxon>
        <taxon>Metazoa</taxon>
        <taxon>Ecdysozoa</taxon>
        <taxon>Arthropoda</taxon>
        <taxon>Hexapoda</taxon>
        <taxon>Insecta</taxon>
        <taxon>Pterygota</taxon>
        <taxon>Neoptera</taxon>
        <taxon>Endopterygota</taxon>
        <taxon>Diptera</taxon>
        <taxon>Nematocera</taxon>
        <taxon>Culicoidea</taxon>
        <taxon>Culicidae</taxon>
        <taxon>Anophelinae</taxon>
        <taxon>Anopheles</taxon>
    </lineage>
</organism>
<accession>A0A084VQN0</accession>
<feature type="region of interest" description="Disordered" evidence="1">
    <location>
        <begin position="1"/>
        <end position="66"/>
    </location>
</feature>
<evidence type="ECO:0000313" key="2">
    <source>
        <dbReference type="EMBL" id="KFB40274.1"/>
    </source>
</evidence>
<keyword evidence="4" id="KW-1185">Reference proteome</keyword>
<dbReference type="AlphaFoldDB" id="A0A084VQN0"/>
<reference evidence="3" key="2">
    <citation type="submission" date="2020-05" db="UniProtKB">
        <authorList>
            <consortium name="EnsemblMetazoa"/>
        </authorList>
    </citation>
    <scope>IDENTIFICATION</scope>
</reference>
<dbReference type="EnsemblMetazoa" id="ASIC007756-RA">
    <property type="protein sequence ID" value="ASIC007756-PA"/>
    <property type="gene ID" value="ASIC007756"/>
</dbReference>
<name>A0A084VQN0_ANOSI</name>
<sequence length="66" mass="6597">MDSSSAALPLATGFSNGSGHPIRRPRALQFASSSTTTSTTTTPTSTPTPSTPSSSSTTPLCQPAAE</sequence>
<feature type="compositionally biased region" description="Low complexity" evidence="1">
    <location>
        <begin position="32"/>
        <end position="59"/>
    </location>
</feature>
<dbReference type="EMBL" id="KE525006">
    <property type="protein sequence ID" value="KFB40274.1"/>
    <property type="molecule type" value="Genomic_DNA"/>
</dbReference>
<proteinExistence type="predicted"/>
<protein>
    <submittedName>
        <fullName evidence="2 3">Uncharacterized protein</fullName>
    </submittedName>
</protein>
<evidence type="ECO:0000313" key="3">
    <source>
        <dbReference type="EnsemblMetazoa" id="ASIC007756-PA"/>
    </source>
</evidence>
<evidence type="ECO:0000313" key="4">
    <source>
        <dbReference type="Proteomes" id="UP000030765"/>
    </source>
</evidence>
<gene>
    <name evidence="2" type="ORF">ZHAS_00007756</name>
</gene>
<reference evidence="2 4" key="1">
    <citation type="journal article" date="2014" name="BMC Genomics">
        <title>Genome sequence of Anopheles sinensis provides insight into genetics basis of mosquito competence for malaria parasites.</title>
        <authorList>
            <person name="Zhou D."/>
            <person name="Zhang D."/>
            <person name="Ding G."/>
            <person name="Shi L."/>
            <person name="Hou Q."/>
            <person name="Ye Y."/>
            <person name="Xu Y."/>
            <person name="Zhou H."/>
            <person name="Xiong C."/>
            <person name="Li S."/>
            <person name="Yu J."/>
            <person name="Hong S."/>
            <person name="Yu X."/>
            <person name="Zou P."/>
            <person name="Chen C."/>
            <person name="Chang X."/>
            <person name="Wang W."/>
            <person name="Lv Y."/>
            <person name="Sun Y."/>
            <person name="Ma L."/>
            <person name="Shen B."/>
            <person name="Zhu C."/>
        </authorList>
    </citation>
    <scope>NUCLEOTIDE SEQUENCE [LARGE SCALE GENOMIC DNA]</scope>
</reference>
<dbReference type="EMBL" id="ATLV01015280">
    <property type="status" value="NOT_ANNOTATED_CDS"/>
    <property type="molecule type" value="Genomic_DNA"/>
</dbReference>